<feature type="region of interest" description="Disordered" evidence="9">
    <location>
        <begin position="383"/>
        <end position="464"/>
    </location>
</feature>
<reference evidence="11 12" key="1">
    <citation type="journal article" date="2023" name="Elife">
        <title>Identification of key yeast species and microbe-microbe interactions impacting larval growth of Drosophila in the wild.</title>
        <authorList>
            <person name="Mure A."/>
            <person name="Sugiura Y."/>
            <person name="Maeda R."/>
            <person name="Honda K."/>
            <person name="Sakurai N."/>
            <person name="Takahashi Y."/>
            <person name="Watada M."/>
            <person name="Katoh T."/>
            <person name="Gotoh A."/>
            <person name="Gotoh Y."/>
            <person name="Taniguchi I."/>
            <person name="Nakamura K."/>
            <person name="Hayashi T."/>
            <person name="Katayama T."/>
            <person name="Uemura T."/>
            <person name="Hattori Y."/>
        </authorList>
    </citation>
    <scope>NUCLEOTIDE SEQUENCE [LARGE SCALE GENOMIC DNA]</scope>
    <source>
        <strain evidence="11 12">KH-74</strain>
    </source>
</reference>
<keyword evidence="12" id="KW-1185">Reference proteome</keyword>
<dbReference type="InterPro" id="IPR024604">
    <property type="entry name" value="GSG2_C"/>
</dbReference>
<feature type="compositionally biased region" description="Low complexity" evidence="9">
    <location>
        <begin position="398"/>
        <end position="411"/>
    </location>
</feature>
<evidence type="ECO:0000256" key="9">
    <source>
        <dbReference type="SAM" id="MobiDB-lite"/>
    </source>
</evidence>
<dbReference type="EC" id="2.7.11.1" evidence="1"/>
<dbReference type="Proteomes" id="UP001377567">
    <property type="component" value="Unassembled WGS sequence"/>
</dbReference>
<feature type="compositionally biased region" description="Polar residues" evidence="9">
    <location>
        <begin position="131"/>
        <end position="152"/>
    </location>
</feature>
<evidence type="ECO:0000256" key="8">
    <source>
        <dbReference type="ARBA" id="ARBA00048679"/>
    </source>
</evidence>
<keyword evidence="5 11" id="KW-0418">Kinase</keyword>
<dbReference type="SMART" id="SM01331">
    <property type="entry name" value="DUF3635"/>
    <property type="match status" value="1"/>
</dbReference>
<dbReference type="AlphaFoldDB" id="A0AAV5RYN9"/>
<protein>
    <recommendedName>
        <fullName evidence="1">non-specific serine/threonine protein kinase</fullName>
        <ecNumber evidence="1">2.7.11.1</ecNumber>
    </recommendedName>
</protein>
<dbReference type="GO" id="GO:0072354">
    <property type="term" value="F:histone H3T3 kinase activity"/>
    <property type="evidence" value="ECO:0007669"/>
    <property type="project" value="TreeGrafter"/>
</dbReference>
<feature type="region of interest" description="Disordered" evidence="9">
    <location>
        <begin position="336"/>
        <end position="366"/>
    </location>
</feature>
<dbReference type="EMBL" id="BTGD01000008">
    <property type="protein sequence ID" value="GMM56492.1"/>
    <property type="molecule type" value="Genomic_DNA"/>
</dbReference>
<feature type="region of interest" description="Disordered" evidence="9">
    <location>
        <begin position="224"/>
        <end position="297"/>
    </location>
</feature>
<feature type="compositionally biased region" description="Low complexity" evidence="9">
    <location>
        <begin position="224"/>
        <end position="241"/>
    </location>
</feature>
<evidence type="ECO:0000256" key="2">
    <source>
        <dbReference type="ARBA" id="ARBA00022527"/>
    </source>
</evidence>
<dbReference type="GO" id="GO:0005524">
    <property type="term" value="F:ATP binding"/>
    <property type="evidence" value="ECO:0007669"/>
    <property type="project" value="UniProtKB-KW"/>
</dbReference>
<sequence>MSVSAGIDDSFEAYAADDHRFIALVVSSDDDDSVSYSSSISVGTTAGDVAQYPAVAAPVATPAAPSVSVSVVTTVANHQRKVSAASSSATRKSQERKNSEKKRWSLISNHSHSSSSKKRWSMLSSFTTDSIAKEGQQAQRVTSTSAASQHSGKTSHDLSLDNIPNSSNSRSSSMKRSSTGASLRQLFNKISISDKEVPSANKENIPVIRVPEPKQNSKSIIIPSAKARTASTSSSSSAFRAPLKPVNVQTSTNHHNQPHNSQLRNRRSMQFSSHRNSIYSQSTTATNTTATSGSASSLSGKWKFWKKSSSPSSSSSELPKSISTQSLNVNMISGHSSETINHRRKASIASSKGPNSPTSSIPTIRNRTSFSDFHKSLFSNENSISTANTSTGGERRMSINNKRSSSSLSISLKHKTSYSSLKKFKSRRKSNTTNDDGSSFVSSGSGSNNNMANVNRTNSNNIISLPIPDEVSREKIRAKLRNSTSLLSLNSTMPISKRDFDENILNQVLNLTSIKYILTDIDLKHTDNSDLEVLSSNTSLKLTDNVWRMISTRDPSETVICKKLSLDSNSKALSLNELQILKLVRGTPGLPALTQSYVHKASSGSEDQKLNLFLFFKDHGSSLEHTTIHSWSQCLNIFWQCVNIMYVTETKFKFEHRNLTLDHVLVDNNGNVTLCDMDTCRAQTGSAQDAQVFYKRLDHPIFYQNKKEFSFDIYQSMRQYFNGESSWTNFEPRTNLLWLHYLAIMLLKKNTNGKFMGPGRDQLHKIATLLEYNTVPSSRRNSIFKRKENEIRSTGDLMKFK</sequence>
<dbReference type="PANTHER" id="PTHR24419">
    <property type="entry name" value="INTERLEUKIN-1 RECEPTOR-ASSOCIATED KINASE"/>
    <property type="match status" value="1"/>
</dbReference>
<dbReference type="Gene3D" id="1.10.510.10">
    <property type="entry name" value="Transferase(Phosphotransferase) domain 1"/>
    <property type="match status" value="1"/>
</dbReference>
<dbReference type="GO" id="GO:0005634">
    <property type="term" value="C:nucleus"/>
    <property type="evidence" value="ECO:0007669"/>
    <property type="project" value="TreeGrafter"/>
</dbReference>
<feature type="compositionally biased region" description="Polar residues" evidence="9">
    <location>
        <begin position="348"/>
        <end position="366"/>
    </location>
</feature>
<comment type="catalytic activity">
    <reaction evidence="7">
        <text>L-threonyl-[protein] + ATP = O-phospho-L-threonyl-[protein] + ADP + H(+)</text>
        <dbReference type="Rhea" id="RHEA:46608"/>
        <dbReference type="Rhea" id="RHEA-COMP:11060"/>
        <dbReference type="Rhea" id="RHEA-COMP:11605"/>
        <dbReference type="ChEBI" id="CHEBI:15378"/>
        <dbReference type="ChEBI" id="CHEBI:30013"/>
        <dbReference type="ChEBI" id="CHEBI:30616"/>
        <dbReference type="ChEBI" id="CHEBI:61977"/>
        <dbReference type="ChEBI" id="CHEBI:456216"/>
        <dbReference type="EC" id="2.7.11.1"/>
    </reaction>
</comment>
<feature type="compositionally biased region" description="Low complexity" evidence="9">
    <location>
        <begin position="105"/>
        <end position="114"/>
    </location>
</feature>
<feature type="compositionally biased region" description="Low complexity" evidence="9">
    <location>
        <begin position="165"/>
        <end position="178"/>
    </location>
</feature>
<dbReference type="PANTHER" id="PTHR24419:SF18">
    <property type="entry name" value="SERINE_THREONINE-PROTEIN KINASE HASPIN"/>
    <property type="match status" value="1"/>
</dbReference>
<comment type="caution">
    <text evidence="11">The sequence shown here is derived from an EMBL/GenBank/DDBJ whole genome shotgun (WGS) entry which is preliminary data.</text>
</comment>
<evidence type="ECO:0000259" key="10">
    <source>
        <dbReference type="SMART" id="SM01331"/>
    </source>
</evidence>
<evidence type="ECO:0000313" key="11">
    <source>
        <dbReference type="EMBL" id="GMM56492.1"/>
    </source>
</evidence>
<feature type="domain" description="Serine/threonine-protein kinase haspin C-terminal" evidence="10">
    <location>
        <begin position="700"/>
        <end position="799"/>
    </location>
</feature>
<keyword evidence="2" id="KW-0723">Serine/threonine-protein kinase</keyword>
<keyword evidence="3" id="KW-0808">Transferase</keyword>
<evidence type="ECO:0000256" key="7">
    <source>
        <dbReference type="ARBA" id="ARBA00047899"/>
    </source>
</evidence>
<keyword evidence="4" id="KW-0547">Nucleotide-binding</keyword>
<evidence type="ECO:0000313" key="12">
    <source>
        <dbReference type="Proteomes" id="UP001377567"/>
    </source>
</evidence>
<feature type="compositionally biased region" description="Low complexity" evidence="9">
    <location>
        <begin position="434"/>
        <end position="455"/>
    </location>
</feature>
<feature type="compositionally biased region" description="Polar residues" evidence="9">
    <location>
        <begin position="247"/>
        <end position="279"/>
    </location>
</feature>
<comment type="catalytic activity">
    <reaction evidence="8">
        <text>L-seryl-[protein] + ATP = O-phospho-L-seryl-[protein] + ADP + H(+)</text>
        <dbReference type="Rhea" id="RHEA:17989"/>
        <dbReference type="Rhea" id="RHEA-COMP:9863"/>
        <dbReference type="Rhea" id="RHEA-COMP:11604"/>
        <dbReference type="ChEBI" id="CHEBI:15378"/>
        <dbReference type="ChEBI" id="CHEBI:29999"/>
        <dbReference type="ChEBI" id="CHEBI:30616"/>
        <dbReference type="ChEBI" id="CHEBI:83421"/>
        <dbReference type="ChEBI" id="CHEBI:456216"/>
        <dbReference type="EC" id="2.7.11.1"/>
    </reaction>
</comment>
<evidence type="ECO:0000256" key="3">
    <source>
        <dbReference type="ARBA" id="ARBA00022679"/>
    </source>
</evidence>
<dbReference type="GO" id="GO:0005737">
    <property type="term" value="C:cytoplasm"/>
    <property type="evidence" value="ECO:0007669"/>
    <property type="project" value="TreeGrafter"/>
</dbReference>
<evidence type="ECO:0000256" key="1">
    <source>
        <dbReference type="ARBA" id="ARBA00012513"/>
    </source>
</evidence>
<feature type="compositionally biased region" description="Low complexity" evidence="9">
    <location>
        <begin position="280"/>
        <end position="297"/>
    </location>
</feature>
<feature type="region of interest" description="Disordered" evidence="9">
    <location>
        <begin position="79"/>
        <end position="119"/>
    </location>
</feature>
<organism evidence="11 12">
    <name type="scientific">Maudiozyma humilis</name>
    <name type="common">Sour dough yeast</name>
    <name type="synonym">Kazachstania humilis</name>
    <dbReference type="NCBI Taxonomy" id="51915"/>
    <lineage>
        <taxon>Eukaryota</taxon>
        <taxon>Fungi</taxon>
        <taxon>Dikarya</taxon>
        <taxon>Ascomycota</taxon>
        <taxon>Saccharomycotina</taxon>
        <taxon>Saccharomycetes</taxon>
        <taxon>Saccharomycetales</taxon>
        <taxon>Saccharomycetaceae</taxon>
        <taxon>Maudiozyma</taxon>
    </lineage>
</organism>
<accession>A0AAV5RYN9</accession>
<name>A0AAV5RYN9_MAUHU</name>
<feature type="region of interest" description="Disordered" evidence="9">
    <location>
        <begin position="131"/>
        <end position="181"/>
    </location>
</feature>
<dbReference type="GO" id="GO:0035556">
    <property type="term" value="P:intracellular signal transduction"/>
    <property type="evidence" value="ECO:0007669"/>
    <property type="project" value="TreeGrafter"/>
</dbReference>
<keyword evidence="6" id="KW-0067">ATP-binding</keyword>
<dbReference type="SUPFAM" id="SSF56112">
    <property type="entry name" value="Protein kinase-like (PK-like)"/>
    <property type="match status" value="1"/>
</dbReference>
<dbReference type="Pfam" id="PF12330">
    <property type="entry name" value="Haspin_kinase"/>
    <property type="match status" value="1"/>
</dbReference>
<proteinExistence type="predicted"/>
<feature type="compositionally biased region" description="Basic residues" evidence="9">
    <location>
        <begin position="412"/>
        <end position="430"/>
    </location>
</feature>
<evidence type="ECO:0000256" key="6">
    <source>
        <dbReference type="ARBA" id="ARBA00022840"/>
    </source>
</evidence>
<feature type="compositionally biased region" description="Polar residues" evidence="9">
    <location>
        <begin position="383"/>
        <end position="392"/>
    </location>
</feature>
<evidence type="ECO:0000256" key="5">
    <source>
        <dbReference type="ARBA" id="ARBA00022777"/>
    </source>
</evidence>
<gene>
    <name evidence="11" type="ORF">DAKH74_031080</name>
</gene>
<dbReference type="GO" id="GO:0000278">
    <property type="term" value="P:mitotic cell cycle"/>
    <property type="evidence" value="ECO:0007669"/>
    <property type="project" value="TreeGrafter"/>
</dbReference>
<feature type="compositionally biased region" description="Basic and acidic residues" evidence="9">
    <location>
        <begin position="92"/>
        <end position="103"/>
    </location>
</feature>
<evidence type="ECO:0000256" key="4">
    <source>
        <dbReference type="ARBA" id="ARBA00022741"/>
    </source>
</evidence>
<dbReference type="InterPro" id="IPR011009">
    <property type="entry name" value="Kinase-like_dom_sf"/>
</dbReference>